<gene>
    <name evidence="1" type="ORF">NMN56_020240</name>
</gene>
<dbReference type="Proteomes" id="UP001214441">
    <property type="component" value="Unassembled WGS sequence"/>
</dbReference>
<evidence type="ECO:0000313" key="1">
    <source>
        <dbReference type="EMBL" id="MDJ1134249.1"/>
    </source>
</evidence>
<name>A0ABT6ZYW1_9ACTN</name>
<comment type="caution">
    <text evidence="1">The sequence shown here is derived from an EMBL/GenBank/DDBJ whole genome shotgun (WGS) entry which is preliminary data.</text>
</comment>
<dbReference type="EMBL" id="JANCPR020000019">
    <property type="protein sequence ID" value="MDJ1134249.1"/>
    <property type="molecule type" value="Genomic_DNA"/>
</dbReference>
<reference evidence="1 2" key="1">
    <citation type="submission" date="2023-05" db="EMBL/GenBank/DDBJ databases">
        <title>Streptantibioticus silvisoli sp. nov., acidotolerant actinomycetes 1 from pine litter.</title>
        <authorList>
            <person name="Swiecimska M."/>
            <person name="Golinska P."/>
            <person name="Sangal V."/>
            <person name="Wachnowicz B."/>
            <person name="Goodfellow M."/>
        </authorList>
    </citation>
    <scope>NUCLEOTIDE SEQUENCE [LARGE SCALE GENOMIC DNA]</scope>
    <source>
        <strain evidence="1 2">DSM 42109</strain>
    </source>
</reference>
<accession>A0ABT6ZYW1</accession>
<protein>
    <submittedName>
        <fullName evidence="1">Uncharacterized protein</fullName>
    </submittedName>
</protein>
<sequence>MDSFRPERQDRYRPKDRKRIPRRIPDELFNALFAGLKYHRDRALLGFWVSAGARAEELLTRCEKGVLPGRRLIARMLSADAFPIEQLAKCQSSSWTWLDPAGFPEGDSSTCARDSVDPALHGAKNRVDPGQDFVQLTSPQSRAVVRVPQQLLAQLHRVVPVLGEDAEHIEDCGVDPIAVVRVSDCQR</sequence>
<organism evidence="1 2">
    <name type="scientific">Streptomyces iconiensis</name>
    <dbReference type="NCBI Taxonomy" id="1384038"/>
    <lineage>
        <taxon>Bacteria</taxon>
        <taxon>Bacillati</taxon>
        <taxon>Actinomycetota</taxon>
        <taxon>Actinomycetes</taxon>
        <taxon>Kitasatosporales</taxon>
        <taxon>Streptomycetaceae</taxon>
        <taxon>Streptomyces</taxon>
    </lineage>
</organism>
<dbReference type="RefSeq" id="WP_274045866.1">
    <property type="nucleotide sequence ID" value="NZ_JANCPR020000019.1"/>
</dbReference>
<proteinExistence type="predicted"/>
<evidence type="ECO:0000313" key="2">
    <source>
        <dbReference type="Proteomes" id="UP001214441"/>
    </source>
</evidence>
<keyword evidence="2" id="KW-1185">Reference proteome</keyword>